<dbReference type="GO" id="GO:0005758">
    <property type="term" value="C:mitochondrial intermembrane space"/>
    <property type="evidence" value="ECO:0007669"/>
    <property type="project" value="TreeGrafter"/>
</dbReference>
<keyword evidence="5" id="KW-0813">Transport</keyword>
<gene>
    <name evidence="22" type="ORF">LAMI_0H01816G</name>
</gene>
<evidence type="ECO:0000259" key="21">
    <source>
        <dbReference type="Pfam" id="PF06747"/>
    </source>
</evidence>
<feature type="transmembrane region" description="Helical" evidence="20">
    <location>
        <begin position="41"/>
        <end position="60"/>
    </location>
</feature>
<evidence type="ECO:0000313" key="22">
    <source>
        <dbReference type="EMBL" id="SCV02674.1"/>
    </source>
</evidence>
<name>A0A1G4KDT3_9SACH</name>
<evidence type="ECO:0000256" key="3">
    <source>
        <dbReference type="ARBA" id="ARBA00004164"/>
    </source>
</evidence>
<keyword evidence="23" id="KW-1185">Reference proteome</keyword>
<evidence type="ECO:0000256" key="5">
    <source>
        <dbReference type="ARBA" id="ARBA00022448"/>
    </source>
</evidence>
<evidence type="ECO:0000256" key="8">
    <source>
        <dbReference type="ARBA" id="ARBA00022927"/>
    </source>
</evidence>
<evidence type="ECO:0000256" key="12">
    <source>
        <dbReference type="ARBA" id="ARBA00023002"/>
    </source>
</evidence>
<dbReference type="Gene3D" id="1.10.287.2900">
    <property type="match status" value="1"/>
</dbReference>
<evidence type="ECO:0000256" key="14">
    <source>
        <dbReference type="ARBA" id="ARBA00023128"/>
    </source>
</evidence>
<dbReference type="EMBL" id="LT598468">
    <property type="protein sequence ID" value="SCV02674.1"/>
    <property type="molecule type" value="Genomic_DNA"/>
</dbReference>
<dbReference type="GO" id="GO:0015035">
    <property type="term" value="F:protein-disulfide reductase activity"/>
    <property type="evidence" value="ECO:0007669"/>
    <property type="project" value="InterPro"/>
</dbReference>
<evidence type="ECO:0000256" key="18">
    <source>
        <dbReference type="ARBA" id="ARBA00033150"/>
    </source>
</evidence>
<feature type="compositionally biased region" description="Basic and acidic residues" evidence="19">
    <location>
        <begin position="81"/>
        <end position="91"/>
    </location>
</feature>
<dbReference type="Pfam" id="PF06747">
    <property type="entry name" value="CHCH"/>
    <property type="match status" value="1"/>
</dbReference>
<keyword evidence="11 20" id="KW-1133">Transmembrane helix</keyword>
<keyword evidence="15 20" id="KW-0472">Membrane</keyword>
<proteinExistence type="predicted"/>
<dbReference type="GO" id="GO:0005743">
    <property type="term" value="C:mitochondrial inner membrane"/>
    <property type="evidence" value="ECO:0007669"/>
    <property type="project" value="UniProtKB-SubCell"/>
</dbReference>
<feature type="region of interest" description="Disordered" evidence="19">
    <location>
        <begin position="68"/>
        <end position="118"/>
    </location>
</feature>
<keyword evidence="7" id="KW-0999">Mitochondrion inner membrane</keyword>
<evidence type="ECO:0000256" key="11">
    <source>
        <dbReference type="ARBA" id="ARBA00022989"/>
    </source>
</evidence>
<dbReference type="PROSITE" id="PS51808">
    <property type="entry name" value="CHCH"/>
    <property type="match status" value="1"/>
</dbReference>
<dbReference type="InterPro" id="IPR039289">
    <property type="entry name" value="CHCHD4"/>
</dbReference>
<dbReference type="Proteomes" id="UP000191024">
    <property type="component" value="Chromosome H"/>
</dbReference>
<feature type="domain" description="CHCH" evidence="21">
    <location>
        <begin position="137"/>
        <end position="173"/>
    </location>
</feature>
<evidence type="ECO:0000256" key="13">
    <source>
        <dbReference type="ARBA" id="ARBA00023010"/>
    </source>
</evidence>
<sequence length="241" mass="26681">MFRTLIRAQQHFATSRTILRSSQRFASRSSNVFRPPMAKKFVGIVAAVGAVGGFCVLNHGSVNLETKKTKTGQIEGVPASEKSERSEKSEKTPGNNEETGEKPEGENEDEPQSAYNPETGEINWDCPCLGGMANGPCGEEFKLAFSCFVYSEADPKGIDCVEKFKGMQDCFRRYPDYYAEQIKDEEEAAQATAEMESKHSQEEMQPEAQKTPPELSTTVSQEHAVLEPVAEEHECHSTSDK</sequence>
<keyword evidence="6 20" id="KW-0812">Transmembrane</keyword>
<evidence type="ECO:0000256" key="1">
    <source>
        <dbReference type="ARBA" id="ARBA00001947"/>
    </source>
</evidence>
<protein>
    <recommendedName>
        <fullName evidence="4">Mitochondrial intermembrane space import and assembly protein 40</fullName>
    </recommendedName>
    <alternativeName>
        <fullName evidence="18">Mitochondrial import inner membrane translocase TIM40</fullName>
    </alternativeName>
</protein>
<comment type="cofactor">
    <cofactor evidence="2">
        <name>Cu(2+)</name>
        <dbReference type="ChEBI" id="CHEBI:29036"/>
    </cofactor>
</comment>
<comment type="cofactor">
    <cofactor evidence="1">
        <name>Zn(2+)</name>
        <dbReference type="ChEBI" id="CHEBI:29105"/>
    </cofactor>
</comment>
<dbReference type="InterPro" id="IPR010625">
    <property type="entry name" value="CHCH"/>
</dbReference>
<evidence type="ECO:0000256" key="19">
    <source>
        <dbReference type="SAM" id="MobiDB-lite"/>
    </source>
</evidence>
<evidence type="ECO:0000256" key="4">
    <source>
        <dbReference type="ARBA" id="ARBA00013714"/>
    </source>
</evidence>
<reference evidence="23" key="1">
    <citation type="submission" date="2016-03" db="EMBL/GenBank/DDBJ databases">
        <authorList>
            <person name="Devillers H."/>
        </authorList>
    </citation>
    <scope>NUCLEOTIDE SEQUENCE [LARGE SCALE GENOMIC DNA]</scope>
</reference>
<dbReference type="FunFam" id="1.10.287.2900:FF:000002">
    <property type="entry name" value="Mitochondrial intermembrane space import and assembly protein"/>
    <property type="match status" value="1"/>
</dbReference>
<dbReference type="PANTHER" id="PTHR21622:SF0">
    <property type="entry name" value="COILED-COIL-HELIX-COILED-COIL-HELIX DOMAIN CONTAINING 4"/>
    <property type="match status" value="1"/>
</dbReference>
<organism evidence="22 23">
    <name type="scientific">Lachancea mirantina</name>
    <dbReference type="NCBI Taxonomy" id="1230905"/>
    <lineage>
        <taxon>Eukaryota</taxon>
        <taxon>Fungi</taxon>
        <taxon>Dikarya</taxon>
        <taxon>Ascomycota</taxon>
        <taxon>Saccharomycotina</taxon>
        <taxon>Saccharomycetes</taxon>
        <taxon>Saccharomycetales</taxon>
        <taxon>Saccharomycetaceae</taxon>
        <taxon>Lachancea</taxon>
    </lineage>
</organism>
<evidence type="ECO:0000256" key="10">
    <source>
        <dbReference type="ARBA" id="ARBA00022968"/>
    </source>
</evidence>
<dbReference type="OrthoDB" id="7481291at2759"/>
<feature type="region of interest" description="Disordered" evidence="19">
    <location>
        <begin position="185"/>
        <end position="241"/>
    </location>
</feature>
<evidence type="ECO:0000256" key="20">
    <source>
        <dbReference type="SAM" id="Phobius"/>
    </source>
</evidence>
<evidence type="ECO:0000256" key="2">
    <source>
        <dbReference type="ARBA" id="ARBA00001973"/>
    </source>
</evidence>
<evidence type="ECO:0000256" key="15">
    <source>
        <dbReference type="ARBA" id="ARBA00023136"/>
    </source>
</evidence>
<evidence type="ECO:0000256" key="17">
    <source>
        <dbReference type="ARBA" id="ARBA00023284"/>
    </source>
</evidence>
<evidence type="ECO:0000313" key="23">
    <source>
        <dbReference type="Proteomes" id="UP000191024"/>
    </source>
</evidence>
<evidence type="ECO:0000256" key="16">
    <source>
        <dbReference type="ARBA" id="ARBA00023157"/>
    </source>
</evidence>
<keyword evidence="17" id="KW-0676">Redox-active center</keyword>
<keyword evidence="9" id="KW-0809">Transit peptide</keyword>
<dbReference type="AlphaFoldDB" id="A0A1G4KDT3"/>
<comment type="subcellular location">
    <subcellularLocation>
        <location evidence="3">Mitochondrion inner membrane</location>
        <topology evidence="3">Single-pass type II membrane protein</topology>
        <orientation evidence="3">Intermembrane side</orientation>
    </subcellularLocation>
</comment>
<keyword evidence="14" id="KW-0496">Mitochondrion</keyword>
<dbReference type="GO" id="GO:0045041">
    <property type="term" value="P:protein import into mitochondrial intermembrane space"/>
    <property type="evidence" value="ECO:0007669"/>
    <property type="project" value="InterPro"/>
</dbReference>
<keyword evidence="8" id="KW-0653">Protein transport</keyword>
<keyword evidence="16" id="KW-1015">Disulfide bond</keyword>
<evidence type="ECO:0000256" key="9">
    <source>
        <dbReference type="ARBA" id="ARBA00022946"/>
    </source>
</evidence>
<evidence type="ECO:0000256" key="7">
    <source>
        <dbReference type="ARBA" id="ARBA00022792"/>
    </source>
</evidence>
<dbReference type="PANTHER" id="PTHR21622">
    <property type="entry name" value="COILED-COIL-HELIX-COILED-COIL-HELIX DOMAIN CONTAINING 4"/>
    <property type="match status" value="1"/>
</dbReference>
<keyword evidence="13" id="KW-0811">Translocation</keyword>
<keyword evidence="10" id="KW-0735">Signal-anchor</keyword>
<dbReference type="STRING" id="1230905.A0A1G4KDT3"/>
<keyword evidence="12" id="KW-0560">Oxidoreductase</keyword>
<feature type="compositionally biased region" description="Basic and acidic residues" evidence="19">
    <location>
        <begin position="230"/>
        <end position="241"/>
    </location>
</feature>
<accession>A0A1G4KDT3</accession>
<evidence type="ECO:0000256" key="6">
    <source>
        <dbReference type="ARBA" id="ARBA00022692"/>
    </source>
</evidence>